<accession>L0K7P6</accession>
<evidence type="ECO:0000313" key="7">
    <source>
        <dbReference type="EMBL" id="AGB40369.1"/>
    </source>
</evidence>
<dbReference type="InterPro" id="IPR004601">
    <property type="entry name" value="UvdE"/>
</dbReference>
<dbReference type="AlphaFoldDB" id="L0K7P6"/>
<evidence type="ECO:0000256" key="2">
    <source>
        <dbReference type="ARBA" id="ARBA00022759"/>
    </source>
</evidence>
<dbReference type="Proteomes" id="UP000010880">
    <property type="component" value="Chromosome"/>
</dbReference>
<organism evidence="7 8">
    <name type="scientific">Halobacteroides halobius (strain ATCC 35273 / DSM 5150 / MD-1)</name>
    <dbReference type="NCBI Taxonomy" id="748449"/>
    <lineage>
        <taxon>Bacteria</taxon>
        <taxon>Bacillati</taxon>
        <taxon>Bacillota</taxon>
        <taxon>Clostridia</taxon>
        <taxon>Halanaerobiales</taxon>
        <taxon>Halobacteroidaceae</taxon>
        <taxon>Halobacteroides</taxon>
    </lineage>
</organism>
<dbReference type="GO" id="GO:0006289">
    <property type="term" value="P:nucleotide-excision repair"/>
    <property type="evidence" value="ECO:0007669"/>
    <property type="project" value="InterPro"/>
</dbReference>
<sequence>MELGYACLNCSLKDCKPNRRTTVGYLKKLNSEGQITKLNSLLFENLANTLRILRFNVAHDINFYRLSSDIVPLATHPVTEGWDYITAGKEQFLEIGEFIKNNNLRVSMHPGQYTVLNSNKDDVVDRAIADLEYHSQVLQTMRLDTSHKLILHIGGVYGDKKAAITRFKENFCRLSTDIKGRLVIENDDKSYQAREVLKIAQELDIPMVFDNHHFNCNHSADEKLEELIPAIFATWGSEKPKMHFSSPKNEDKYASHADNINAQDFKKFIDLITNITDEDFDIMLECKNKDQALFKLREELDYRWD</sequence>
<keyword evidence="6" id="KW-0234">DNA repair</keyword>
<dbReference type="EMBL" id="CP003359">
    <property type="protein sequence ID" value="AGB40369.1"/>
    <property type="molecule type" value="Genomic_DNA"/>
</dbReference>
<dbReference type="PANTHER" id="PTHR31290">
    <property type="entry name" value="UV-DAMAGE ENDONUCLEASE"/>
    <property type="match status" value="1"/>
</dbReference>
<proteinExistence type="predicted"/>
<keyword evidence="3" id="KW-0227">DNA damage</keyword>
<evidence type="ECO:0000256" key="1">
    <source>
        <dbReference type="ARBA" id="ARBA00022722"/>
    </source>
</evidence>
<dbReference type="HOGENOM" id="CLU_017168_0_1_9"/>
<evidence type="ECO:0000256" key="6">
    <source>
        <dbReference type="ARBA" id="ARBA00023204"/>
    </source>
</evidence>
<reference evidence="8" key="1">
    <citation type="submission" date="2012-02" db="EMBL/GenBank/DDBJ databases">
        <title>The complete genome of Halobacteroides halobius DSM 5150.</title>
        <authorList>
            <person name="Lucas S."/>
            <person name="Copeland A."/>
            <person name="Lapidus A."/>
            <person name="Glavina del Rio T."/>
            <person name="Dalin E."/>
            <person name="Tice H."/>
            <person name="Bruce D."/>
            <person name="Goodwin L."/>
            <person name="Pitluck S."/>
            <person name="Peters L."/>
            <person name="Mikhailova N."/>
            <person name="Gu W."/>
            <person name="Kyrpides N."/>
            <person name="Mavromatis K."/>
            <person name="Ivanova N."/>
            <person name="Brettin T."/>
            <person name="Detter J.C."/>
            <person name="Han C."/>
            <person name="Larimer F."/>
            <person name="Land M."/>
            <person name="Hauser L."/>
            <person name="Markowitz V."/>
            <person name="Cheng J.-F."/>
            <person name="Hugenholtz P."/>
            <person name="Woyke T."/>
            <person name="Wu D."/>
            <person name="Tindall B."/>
            <person name="Pomrenke H."/>
            <person name="Brambilla E."/>
            <person name="Klenk H.-P."/>
            <person name="Eisen J.A."/>
        </authorList>
    </citation>
    <scope>NUCLEOTIDE SEQUENCE [LARGE SCALE GENOMIC DNA]</scope>
    <source>
        <strain evidence="8">ATCC 35273 / DSM 5150 / MD-1</strain>
    </source>
</reference>
<evidence type="ECO:0000256" key="3">
    <source>
        <dbReference type="ARBA" id="ARBA00022763"/>
    </source>
</evidence>
<dbReference type="Gene3D" id="3.20.20.150">
    <property type="entry name" value="Divalent-metal-dependent TIM barrel enzymes"/>
    <property type="match status" value="1"/>
</dbReference>
<protein>
    <submittedName>
        <fullName evidence="7">UV damage endonuclease UvdE</fullName>
    </submittedName>
</protein>
<dbReference type="NCBIfam" id="TIGR00629">
    <property type="entry name" value="uvde"/>
    <property type="match status" value="1"/>
</dbReference>
<dbReference type="PANTHER" id="PTHR31290:SF5">
    <property type="entry name" value="UV-DAMAGE ENDONUCLEASE"/>
    <property type="match status" value="1"/>
</dbReference>
<keyword evidence="2 7" id="KW-0255">Endonuclease</keyword>
<gene>
    <name evidence="7" type="ordered locus">Halha_0374</name>
</gene>
<evidence type="ECO:0000256" key="5">
    <source>
        <dbReference type="ARBA" id="ARBA00022801"/>
    </source>
</evidence>
<dbReference type="RefSeq" id="WP_015326095.1">
    <property type="nucleotide sequence ID" value="NC_019978.1"/>
</dbReference>
<evidence type="ECO:0000313" key="8">
    <source>
        <dbReference type="Proteomes" id="UP000010880"/>
    </source>
</evidence>
<name>L0K7P6_HALHC</name>
<dbReference type="GO" id="GO:0004519">
    <property type="term" value="F:endonuclease activity"/>
    <property type="evidence" value="ECO:0007669"/>
    <property type="project" value="UniProtKB-KW"/>
</dbReference>
<dbReference type="InterPro" id="IPR036237">
    <property type="entry name" value="Xyl_isomerase-like_sf"/>
</dbReference>
<dbReference type="GO" id="GO:0016787">
    <property type="term" value="F:hydrolase activity"/>
    <property type="evidence" value="ECO:0007669"/>
    <property type="project" value="UniProtKB-KW"/>
</dbReference>
<dbReference type="SUPFAM" id="SSF51658">
    <property type="entry name" value="Xylose isomerase-like"/>
    <property type="match status" value="1"/>
</dbReference>
<keyword evidence="5" id="KW-0378">Hydrolase</keyword>
<dbReference type="GO" id="GO:0009411">
    <property type="term" value="P:response to UV"/>
    <property type="evidence" value="ECO:0007669"/>
    <property type="project" value="InterPro"/>
</dbReference>
<dbReference type="KEGG" id="hhl:Halha_0374"/>
<dbReference type="eggNOG" id="COG4294">
    <property type="taxonomic scope" value="Bacteria"/>
</dbReference>
<dbReference type="STRING" id="748449.Halha_0374"/>
<keyword evidence="8" id="KW-1185">Reference proteome</keyword>
<dbReference type="Pfam" id="PF03851">
    <property type="entry name" value="UvdE"/>
    <property type="match status" value="1"/>
</dbReference>
<keyword evidence="4" id="KW-0228">DNA excision</keyword>
<evidence type="ECO:0000256" key="4">
    <source>
        <dbReference type="ARBA" id="ARBA00022769"/>
    </source>
</evidence>
<dbReference type="OrthoDB" id="9782576at2"/>
<keyword evidence="1" id="KW-0540">Nuclease</keyword>